<proteinExistence type="predicted"/>
<evidence type="ECO:0000256" key="6">
    <source>
        <dbReference type="ARBA" id="ARBA00023136"/>
    </source>
</evidence>
<sequence>MMHPALLVLLPFLGAVVLAAIPRQPVAALANIGFSAGGFLLALALLALPREVEGLLHLDALNLPLLLLSGLVGLTTAVFSAATLPAEGFGPRAGRAYHAAFQLFLGANHLALLADNLGLMWVAIELATLASVLMVALHRTPAAIEAAWKFLMLCGVGIGLALFGTIVLALAAQPLTGGGAASLSIAALGRVAREADPALMTLAFVFLLVGYGTKAGLVPLHSWLPDAHAEGPMAISAVLSGLLLNAALHAILRAKAIVALNPGPLPPGALMVAMGLASLLLAAFALWRRRDARRLFAWSSIEHMGLAAFAFGLGGPAAMAGLLHMLGHSLVKSALFFALGRAIVLKGGQRLAAIGGLNLSHPVLGWTLALAILATAGLPPFSLFASEFLMAQQSVARLPWLALPLGLGLLVAALALLRTLQDLCFGPATADAPGAPPPALGEWAVLAPAQLHLLLALALGMALPAPLAALLAEAARIAG</sequence>
<dbReference type="GO" id="GO:0016491">
    <property type="term" value="F:oxidoreductase activity"/>
    <property type="evidence" value="ECO:0007669"/>
    <property type="project" value="UniProtKB-KW"/>
</dbReference>
<comment type="caution">
    <text evidence="10">The sequence shown here is derived from an EMBL/GenBank/DDBJ whole genome shotgun (WGS) entry which is preliminary data.</text>
</comment>
<keyword evidence="4 8" id="KW-1133">Transmembrane helix</keyword>
<organism evidence="10 11">
    <name type="scientific">Teichococcus aestuarii</name>
    <dbReference type="NCBI Taxonomy" id="568898"/>
    <lineage>
        <taxon>Bacteria</taxon>
        <taxon>Pseudomonadati</taxon>
        <taxon>Pseudomonadota</taxon>
        <taxon>Alphaproteobacteria</taxon>
        <taxon>Acetobacterales</taxon>
        <taxon>Roseomonadaceae</taxon>
        <taxon>Roseomonas</taxon>
    </lineage>
</organism>
<reference evidence="11" key="1">
    <citation type="submission" date="2017-10" db="EMBL/GenBank/DDBJ databases">
        <authorList>
            <person name="Toshchakov S.V."/>
            <person name="Goeva M.A."/>
        </authorList>
    </citation>
    <scope>NUCLEOTIDE SEQUENCE [LARGE SCALE GENOMIC DNA]</scope>
    <source>
        <strain evidence="11">JR1/69-1-13</strain>
    </source>
</reference>
<evidence type="ECO:0000256" key="7">
    <source>
        <dbReference type="RuleBase" id="RU000320"/>
    </source>
</evidence>
<dbReference type="GO" id="GO:0042773">
    <property type="term" value="P:ATP synthesis coupled electron transport"/>
    <property type="evidence" value="ECO:0007669"/>
    <property type="project" value="InterPro"/>
</dbReference>
<evidence type="ECO:0000313" key="10">
    <source>
        <dbReference type="EMBL" id="PWC29747.1"/>
    </source>
</evidence>
<feature type="transmembrane region" description="Helical" evidence="8">
    <location>
        <begin position="118"/>
        <end position="138"/>
    </location>
</feature>
<feature type="transmembrane region" description="Helical" evidence="8">
    <location>
        <begin position="198"/>
        <end position="220"/>
    </location>
</feature>
<dbReference type="InterPro" id="IPR003918">
    <property type="entry name" value="NADH_UbQ_OxRdtase"/>
</dbReference>
<dbReference type="PANTHER" id="PTHR42682:SF5">
    <property type="entry name" value="HYDROGENASE-4 COMPONENT F"/>
    <property type="match status" value="1"/>
</dbReference>
<feature type="transmembrane region" description="Helical" evidence="8">
    <location>
        <begin position="264"/>
        <end position="286"/>
    </location>
</feature>
<keyword evidence="3 7" id="KW-0812">Transmembrane</keyword>
<dbReference type="Proteomes" id="UP000245048">
    <property type="component" value="Unassembled WGS sequence"/>
</dbReference>
<feature type="transmembrane region" description="Helical" evidence="8">
    <location>
        <begin position="150"/>
        <end position="172"/>
    </location>
</feature>
<evidence type="ECO:0000256" key="1">
    <source>
        <dbReference type="ARBA" id="ARBA00004651"/>
    </source>
</evidence>
<feature type="transmembrane region" description="Helical" evidence="8">
    <location>
        <begin position="232"/>
        <end position="252"/>
    </location>
</feature>
<feature type="domain" description="NADH:quinone oxidoreductase/Mrp antiporter transmembrane" evidence="9">
    <location>
        <begin position="114"/>
        <end position="405"/>
    </location>
</feature>
<evidence type="ECO:0000259" key="9">
    <source>
        <dbReference type="Pfam" id="PF00361"/>
    </source>
</evidence>
<feature type="transmembrane region" description="Helical" evidence="8">
    <location>
        <begin position="363"/>
        <end position="386"/>
    </location>
</feature>
<evidence type="ECO:0000256" key="3">
    <source>
        <dbReference type="ARBA" id="ARBA00022692"/>
    </source>
</evidence>
<evidence type="ECO:0000256" key="4">
    <source>
        <dbReference type="ARBA" id="ARBA00022989"/>
    </source>
</evidence>
<gene>
    <name evidence="10" type="ORF">CR165_07405</name>
</gene>
<dbReference type="GO" id="GO:0008137">
    <property type="term" value="F:NADH dehydrogenase (ubiquinone) activity"/>
    <property type="evidence" value="ECO:0007669"/>
    <property type="project" value="InterPro"/>
</dbReference>
<feature type="transmembrane region" description="Helical" evidence="8">
    <location>
        <begin position="451"/>
        <end position="472"/>
    </location>
</feature>
<feature type="transmembrane region" description="Helical" evidence="8">
    <location>
        <begin position="60"/>
        <end position="82"/>
    </location>
</feature>
<feature type="transmembrane region" description="Helical" evidence="8">
    <location>
        <begin position="29"/>
        <end position="48"/>
    </location>
</feature>
<keyword evidence="11" id="KW-1185">Reference proteome</keyword>
<dbReference type="AlphaFoldDB" id="A0A2U1V748"/>
<evidence type="ECO:0000256" key="8">
    <source>
        <dbReference type="SAM" id="Phobius"/>
    </source>
</evidence>
<evidence type="ECO:0000256" key="5">
    <source>
        <dbReference type="ARBA" id="ARBA00023002"/>
    </source>
</evidence>
<dbReference type="PANTHER" id="PTHR42682">
    <property type="entry name" value="HYDROGENASE-4 COMPONENT F"/>
    <property type="match status" value="1"/>
</dbReference>
<keyword evidence="2" id="KW-1003">Cell membrane</keyword>
<comment type="subcellular location">
    <subcellularLocation>
        <location evidence="1">Cell membrane</location>
        <topology evidence="1">Multi-pass membrane protein</topology>
    </subcellularLocation>
    <subcellularLocation>
        <location evidence="7">Membrane</location>
        <topology evidence="7">Multi-pass membrane protein</topology>
    </subcellularLocation>
</comment>
<dbReference type="PRINTS" id="PR01437">
    <property type="entry name" value="NUOXDRDTASE4"/>
</dbReference>
<dbReference type="InterPro" id="IPR001750">
    <property type="entry name" value="ND/Mrp_TM"/>
</dbReference>
<evidence type="ECO:0000313" key="11">
    <source>
        <dbReference type="Proteomes" id="UP000245048"/>
    </source>
</evidence>
<dbReference type="EMBL" id="PDOA01000003">
    <property type="protein sequence ID" value="PWC29747.1"/>
    <property type="molecule type" value="Genomic_DNA"/>
</dbReference>
<evidence type="ECO:0000256" key="2">
    <source>
        <dbReference type="ARBA" id="ARBA00022475"/>
    </source>
</evidence>
<accession>A0A2U1V748</accession>
<keyword evidence="6 8" id="KW-0472">Membrane</keyword>
<dbReference type="GO" id="GO:0005886">
    <property type="term" value="C:plasma membrane"/>
    <property type="evidence" value="ECO:0007669"/>
    <property type="project" value="UniProtKB-SubCell"/>
</dbReference>
<dbReference type="OrthoDB" id="9768329at2"/>
<dbReference type="InterPro" id="IPR052175">
    <property type="entry name" value="ComplexI-like_HydComp"/>
</dbReference>
<keyword evidence="5" id="KW-0560">Oxidoreductase</keyword>
<name>A0A2U1V748_9PROT</name>
<protein>
    <submittedName>
        <fullName evidence="10">Hydrogenase 4 subunit F</fullName>
    </submittedName>
</protein>
<feature type="transmembrane region" description="Helical" evidence="8">
    <location>
        <begin position="306"/>
        <end position="326"/>
    </location>
</feature>
<feature type="transmembrane region" description="Helical" evidence="8">
    <location>
        <begin position="398"/>
        <end position="417"/>
    </location>
</feature>
<dbReference type="Pfam" id="PF00361">
    <property type="entry name" value="Proton_antipo_M"/>
    <property type="match status" value="1"/>
</dbReference>